<reference evidence="1 2" key="1">
    <citation type="submission" date="2021-03" db="EMBL/GenBank/DDBJ databases">
        <title>Antimicrobial resistance genes in bacteria isolated from Japanese honey, and their potential for conferring macrolide and lincosamide resistance in the American foulbrood pathogen Paenibacillus larvae.</title>
        <authorList>
            <person name="Okamoto M."/>
            <person name="Kumagai M."/>
            <person name="Kanamori H."/>
            <person name="Takamatsu D."/>
        </authorList>
    </citation>
    <scope>NUCLEOTIDE SEQUENCE [LARGE SCALE GENOMIC DNA]</scope>
    <source>
        <strain evidence="1 2">J6TS1</strain>
    </source>
</reference>
<evidence type="ECO:0000313" key="2">
    <source>
        <dbReference type="Proteomes" id="UP000680670"/>
    </source>
</evidence>
<proteinExistence type="predicted"/>
<comment type="caution">
    <text evidence="1">The sequence shown here is derived from an EMBL/GenBank/DDBJ whole genome shotgun (WGS) entry which is preliminary data.</text>
</comment>
<name>A0ABQ4KSD1_SIMTE</name>
<accession>A0ABQ4KSD1</accession>
<evidence type="ECO:0000313" key="1">
    <source>
        <dbReference type="EMBL" id="GIN94395.1"/>
    </source>
</evidence>
<organism evidence="1 2">
    <name type="scientific">Siminovitchia terrae</name>
    <name type="common">Bacillus terrae</name>
    <dbReference type="NCBI Taxonomy" id="1914933"/>
    <lineage>
        <taxon>Bacteria</taxon>
        <taxon>Bacillati</taxon>
        <taxon>Bacillota</taxon>
        <taxon>Bacilli</taxon>
        <taxon>Bacillales</taxon>
        <taxon>Bacillaceae</taxon>
        <taxon>Siminovitchia</taxon>
    </lineage>
</organism>
<sequence>MKRTFFAGAIDTIKDNTDDKFGLYAWFYEEKSQRISTRIKTASLKEEYKGSNLPYGYFIKDAKL</sequence>
<protein>
    <submittedName>
        <fullName evidence="1">Uncharacterized protein</fullName>
    </submittedName>
</protein>
<dbReference type="Proteomes" id="UP000680670">
    <property type="component" value="Unassembled WGS sequence"/>
</dbReference>
<gene>
    <name evidence="1" type="ORF">J6TS1_02650</name>
</gene>
<keyword evidence="2" id="KW-1185">Reference proteome</keyword>
<dbReference type="EMBL" id="BORJ01000001">
    <property type="protein sequence ID" value="GIN94395.1"/>
    <property type="molecule type" value="Genomic_DNA"/>
</dbReference>